<proteinExistence type="predicted"/>
<keyword evidence="1" id="KW-0472">Membrane</keyword>
<evidence type="ECO:0000313" key="3">
    <source>
        <dbReference type="Proteomes" id="UP000693972"/>
    </source>
</evidence>
<organism evidence="2">
    <name type="scientific">Gymnodinialimonas phycosphaerae</name>
    <dbReference type="NCBI Taxonomy" id="2841589"/>
    <lineage>
        <taxon>Bacteria</taxon>
        <taxon>Pseudomonadati</taxon>
        <taxon>Pseudomonadota</taxon>
        <taxon>Alphaproteobacteria</taxon>
        <taxon>Rhodobacterales</taxon>
        <taxon>Paracoccaceae</taxon>
        <taxon>Gymnodinialimonas</taxon>
    </lineage>
</organism>
<protein>
    <submittedName>
        <fullName evidence="2">Uncharacterized protein</fullName>
    </submittedName>
</protein>
<dbReference type="RefSeq" id="WP_257894319.1">
    <property type="nucleotide sequence ID" value="NZ_JAIMBW010000001.1"/>
</dbReference>
<name>A0A975YFI3_9RHOB</name>
<dbReference type="Proteomes" id="UP000693972">
    <property type="component" value="Unassembled WGS sequence"/>
</dbReference>
<evidence type="ECO:0000256" key="1">
    <source>
        <dbReference type="SAM" id="Phobius"/>
    </source>
</evidence>
<dbReference type="AlphaFoldDB" id="A0A975YFI3"/>
<keyword evidence="1" id="KW-0812">Transmembrane</keyword>
<keyword evidence="1" id="KW-1133">Transmembrane helix</keyword>
<keyword evidence="3" id="KW-1185">Reference proteome</keyword>
<evidence type="ECO:0000313" key="2">
    <source>
        <dbReference type="EMBL" id="QXL87443.1"/>
    </source>
</evidence>
<gene>
    <name evidence="2" type="ORF">KUL25_18815</name>
</gene>
<reference evidence="2 3" key="1">
    <citation type="submission" date="2021-07" db="EMBL/GenBank/DDBJ databases">
        <title>Karlodiniumbacter phycospheric gen. nov., sp. nov., a phycosphere bacterium isolated from karlodinium veneficum.</title>
        <authorList>
            <person name="Peng Y."/>
            <person name="Jiang L."/>
            <person name="Lee J."/>
        </authorList>
    </citation>
    <scope>NUCLEOTIDE SEQUENCE</scope>
    <source>
        <strain evidence="2 3">N5</strain>
    </source>
</reference>
<feature type="transmembrane region" description="Helical" evidence="1">
    <location>
        <begin position="30"/>
        <end position="49"/>
    </location>
</feature>
<sequence>MLGLLGLGVTIGLVLMVASGRKTIRWLGAGLCALSLPALIGMTVVLRLSSRPPPLPEVRGPQTHTVT</sequence>
<dbReference type="EMBL" id="JAIMBW010000001">
    <property type="protein sequence ID" value="MBY4894814.1"/>
    <property type="molecule type" value="Genomic_DNA"/>
</dbReference>
<dbReference type="EMBL" id="CP078073">
    <property type="protein sequence ID" value="QXL87443.1"/>
    <property type="molecule type" value="Genomic_DNA"/>
</dbReference>
<accession>A0A975YFI3</accession>